<dbReference type="Pfam" id="PF18962">
    <property type="entry name" value="Por_Secre_tail"/>
    <property type="match status" value="1"/>
</dbReference>
<dbReference type="Gene3D" id="2.60.120.260">
    <property type="entry name" value="Galactose-binding domain-like"/>
    <property type="match status" value="1"/>
</dbReference>
<accession>A0A937F7V7</accession>
<dbReference type="InterPro" id="IPR013783">
    <property type="entry name" value="Ig-like_fold"/>
</dbReference>
<dbReference type="EMBL" id="JAESIY010000003">
    <property type="protein sequence ID" value="MBL3655693.1"/>
    <property type="molecule type" value="Genomic_DNA"/>
</dbReference>
<keyword evidence="3" id="KW-1185">Reference proteome</keyword>
<dbReference type="Proteomes" id="UP000659388">
    <property type="component" value="Unassembled WGS sequence"/>
</dbReference>
<dbReference type="InterPro" id="IPR022409">
    <property type="entry name" value="PKD/Chitinase_dom"/>
</dbReference>
<feature type="domain" description="PKD" evidence="1">
    <location>
        <begin position="1135"/>
        <end position="1184"/>
    </location>
</feature>
<name>A0A937F7V7_9BACT</name>
<sequence length="1821" mass="196177">MDQKQYNVNSRFYPLKMNLLKQCLGGAFLVFLLLFETFNGYAQCGFSGLGNSYCESDPPANLEAHTTGGVFSGPGVTGSQFSPATAGSGIHQINYKNTYIYSVSGIGAFSFDNSTTGWTTVTSSGGDLQNTDDQLSDAINIGFPFEFFGNTYTQLYASSNGNVAFTPYMENTYVDAFIPSTSLPNNMIALIRADLNPGSSATSQIKYKVVGTSPNRTFILSYKDVPEFGNPGYVSMQLKLLEGSNNIEIHTAVNTLSIASLQGIEDSNGQIGYVTLGRNNQHWTAFNDYIAYKPCVSTKMVEVYQEPVSEGGLGGSVCGIGSLNTYELSAVASVGVGTWTQINGPGSSVFSDVNSATSTVYADTYGSYIYRWTEKNGDCEDSDEVVVTYDRPTAADAGATNLQECDLTVALSAIQSVSGSYASWSVTSGDPSKITFSNSNIFNPTVTSSAYGTYTFQLTESFGEACSSTDEVTVNFTEKPNSEAGLGGSVCGIGSSNTYSLNALTSVGMGTWTQISGPVNSVFSDVNSPTSTVYAYTYGSYVYRWTEQNGGCEDYDEVVVVYDRPTTADAGATTIEECDLTTSLPGIQSVRGSNASWSVTGGDPSKITFSNSNIFNPSVTSSAYGTYTFQLTEISGACSSTDEVTVSFIEQPTADAGITGSICGVGPSSTYGLSAVASVGSGSWAQISGPGNSVFSDINLATSTVYADTYGAYVYRWTERNGFCEDYDEVTVYFNQSPEIISVDDDGAAYCEPASLQLRGEIGGGANRGNWSLISGGTGILSASSITGSIIKATYAPTEGEYGELIFRLTTDDPDGAGPCMQDYAEVSIDINQEAQVSAGADFQICEDEPAVLDGSFAGSASSVAWSGGTGVFSDVNNPLTTYFPSDSEIDAGAVTLTLQTDDPDATGPCEAMSDQVTITIHRLPEVALTGLDNIYAENDPVVYMEGFPSGGYYTGGGVNAGTNEFHPENATVGAADPNTVVYSYTDRFGCLNRDTVEVIVNPATYINFNVSGAPQDANGNYELCANIGNVRLTGVPSVSSGLSPTQFSSDNSDLITQVAGNYYIVTDGVPSDIYTITYTYTNSDNVTSVIQRGLKILPSQEVNFTVNSSCVEDSIQFNDNSSIASTPFATSISSWSWNFGDGSANVFEQHPKHKFPFPGVYNVTLTTYNDRGCSASISKEVRVGEKPDASFIWSSICSNDATEFTDLSGSLSVSSYANYAWDFSDGNTLSGAPSDNVPAGANGGKSFGTYKNPSHQFEETGTYDVKLTVTTNDGCVDELVQRVSILPFSTVTPDAENAYFENFELGKGGWVPSANQVTESDTSWVWGEANGEVINTPGNNVWWTGNNGGSYYNDEDSYINGPCFDLSQIDRPMISLDIWYDLQDGFDGIVLQYSTDQGTTWSNVGDINKGINWYNQQGIISRPGDSQDRNNLSDFNEGDKGWTGNSDGWITARFALDEIPVSERNLVRFRIAFASDANNPLESNLNGFAFDNIYVGNKSKQVLIEHFVDTEIAISNEAIDYFQRLAEQEISESGKLDFIMLEYHIADSGEDPLNDDNQGDPSARSIYYGISQAPKAVLDGNEFIGNPFEINQTAIERRSLMQPVFDIEITSLESEPTSMEAVVKLTALRAISEDVIVHLAVVENDIVVNGKTYGSVLKKLVFGGEGNTLRIDWVNGTSQELQSKWEVNTTLYDNEKLYYVAFVQDRATQEVYGAVRVKAPAKQQADITSIEEPQAFSASEFNIYPNPATERLYFDLPNMTTGMVWEIVDQRGVQMDMGDFDQQTNHEVDISKLANGIYYVVISSQNKPLIYKKIAIMSKK</sequence>
<reference evidence="2" key="1">
    <citation type="submission" date="2021-01" db="EMBL/GenBank/DDBJ databases">
        <title>Fulvivirga kasyanovii gen. nov., sp nov., a novel member of the phylum Bacteroidetes isolated from seawater in a mussel farm.</title>
        <authorList>
            <person name="Zhao L.-H."/>
            <person name="Wang Z.-J."/>
        </authorList>
    </citation>
    <scope>NUCLEOTIDE SEQUENCE</scope>
    <source>
        <strain evidence="2">2943</strain>
    </source>
</reference>
<dbReference type="RefSeq" id="WP_202243379.1">
    <property type="nucleotide sequence ID" value="NZ_JAESIY010000003.1"/>
</dbReference>
<evidence type="ECO:0000313" key="2">
    <source>
        <dbReference type="EMBL" id="MBL3655693.1"/>
    </source>
</evidence>
<comment type="caution">
    <text evidence="2">The sequence shown here is derived from an EMBL/GenBank/DDBJ whole genome shotgun (WGS) entry which is preliminary data.</text>
</comment>
<dbReference type="Pfam" id="PF18911">
    <property type="entry name" value="PKD_4"/>
    <property type="match status" value="2"/>
</dbReference>
<organism evidence="2 3">
    <name type="scientific">Fulvivirga sediminis</name>
    <dbReference type="NCBI Taxonomy" id="2803949"/>
    <lineage>
        <taxon>Bacteria</taxon>
        <taxon>Pseudomonadati</taxon>
        <taxon>Bacteroidota</taxon>
        <taxon>Cytophagia</taxon>
        <taxon>Cytophagales</taxon>
        <taxon>Fulvivirgaceae</taxon>
        <taxon>Fulvivirga</taxon>
    </lineage>
</organism>
<evidence type="ECO:0000259" key="1">
    <source>
        <dbReference type="PROSITE" id="PS50093"/>
    </source>
</evidence>
<dbReference type="InterPro" id="IPR026444">
    <property type="entry name" value="Secre_tail"/>
</dbReference>
<dbReference type="SUPFAM" id="SSF49299">
    <property type="entry name" value="PKD domain"/>
    <property type="match status" value="3"/>
</dbReference>
<dbReference type="NCBIfam" id="TIGR04183">
    <property type="entry name" value="Por_Secre_tail"/>
    <property type="match status" value="1"/>
</dbReference>
<dbReference type="InterPro" id="IPR000601">
    <property type="entry name" value="PKD_dom"/>
</dbReference>
<dbReference type="SMART" id="SM00089">
    <property type="entry name" value="PKD"/>
    <property type="match status" value="2"/>
</dbReference>
<gene>
    <name evidence="2" type="ORF">JL102_06110</name>
</gene>
<evidence type="ECO:0000313" key="3">
    <source>
        <dbReference type="Proteomes" id="UP000659388"/>
    </source>
</evidence>
<dbReference type="CDD" id="cd00146">
    <property type="entry name" value="PKD"/>
    <property type="match status" value="2"/>
</dbReference>
<protein>
    <submittedName>
        <fullName evidence="2">PKD domain-containing protein</fullName>
    </submittedName>
</protein>
<dbReference type="InterPro" id="IPR035986">
    <property type="entry name" value="PKD_dom_sf"/>
</dbReference>
<dbReference type="Gene3D" id="2.60.40.10">
    <property type="entry name" value="Immunoglobulins"/>
    <property type="match status" value="4"/>
</dbReference>
<feature type="domain" description="PKD" evidence="1">
    <location>
        <begin position="1189"/>
        <end position="1275"/>
    </location>
</feature>
<dbReference type="PROSITE" id="PS50093">
    <property type="entry name" value="PKD"/>
    <property type="match status" value="2"/>
</dbReference>
<proteinExistence type="predicted"/>